<gene>
    <name evidence="2" type="ORF">K469DRAFT_695595</name>
</gene>
<proteinExistence type="predicted"/>
<protein>
    <submittedName>
        <fullName evidence="2">Uncharacterized protein</fullName>
    </submittedName>
</protein>
<sequence>MRKILLCHRIRARTVRAPEEKSGSLAHVKMKLDKLHSGLREGDIFCAHKLEEFGKELEKKKRMWKEDVKRTGNIETKLQANDEKPSVKAEREGKGRGEKLTTSFDGLFMGANAEMDYGKPVPALEPRLPAAEKERKRNTKGMVSATRLWEGARRSRTEQMIQRLV</sequence>
<evidence type="ECO:0000313" key="2">
    <source>
        <dbReference type="EMBL" id="KAF2178289.1"/>
    </source>
</evidence>
<feature type="compositionally biased region" description="Basic and acidic residues" evidence="1">
    <location>
        <begin position="80"/>
        <end position="99"/>
    </location>
</feature>
<name>A0A6A6DJ61_9PEZI</name>
<evidence type="ECO:0000256" key="1">
    <source>
        <dbReference type="SAM" id="MobiDB-lite"/>
    </source>
</evidence>
<feature type="region of interest" description="Disordered" evidence="1">
    <location>
        <begin position="75"/>
        <end position="102"/>
    </location>
</feature>
<reference evidence="2" key="1">
    <citation type="journal article" date="2020" name="Stud. Mycol.">
        <title>101 Dothideomycetes genomes: a test case for predicting lifestyles and emergence of pathogens.</title>
        <authorList>
            <person name="Haridas S."/>
            <person name="Albert R."/>
            <person name="Binder M."/>
            <person name="Bloem J."/>
            <person name="Labutti K."/>
            <person name="Salamov A."/>
            <person name="Andreopoulos B."/>
            <person name="Baker S."/>
            <person name="Barry K."/>
            <person name="Bills G."/>
            <person name="Bluhm B."/>
            <person name="Cannon C."/>
            <person name="Castanera R."/>
            <person name="Culley D."/>
            <person name="Daum C."/>
            <person name="Ezra D."/>
            <person name="Gonzalez J."/>
            <person name="Henrissat B."/>
            <person name="Kuo A."/>
            <person name="Liang C."/>
            <person name="Lipzen A."/>
            <person name="Lutzoni F."/>
            <person name="Magnuson J."/>
            <person name="Mondo S."/>
            <person name="Nolan M."/>
            <person name="Ohm R."/>
            <person name="Pangilinan J."/>
            <person name="Park H.-J."/>
            <person name="Ramirez L."/>
            <person name="Alfaro M."/>
            <person name="Sun H."/>
            <person name="Tritt A."/>
            <person name="Yoshinaga Y."/>
            <person name="Zwiers L.-H."/>
            <person name="Turgeon B."/>
            <person name="Goodwin S."/>
            <person name="Spatafora J."/>
            <person name="Crous P."/>
            <person name="Grigoriev I."/>
        </authorList>
    </citation>
    <scope>NUCLEOTIDE SEQUENCE</scope>
    <source>
        <strain evidence="2">CBS 207.26</strain>
    </source>
</reference>
<keyword evidence="3" id="KW-1185">Reference proteome</keyword>
<dbReference type="Proteomes" id="UP000800200">
    <property type="component" value="Unassembled WGS sequence"/>
</dbReference>
<evidence type="ECO:0000313" key="3">
    <source>
        <dbReference type="Proteomes" id="UP000800200"/>
    </source>
</evidence>
<dbReference type="EMBL" id="ML994676">
    <property type="protein sequence ID" value="KAF2178289.1"/>
    <property type="molecule type" value="Genomic_DNA"/>
</dbReference>
<dbReference type="AlphaFoldDB" id="A0A6A6DJ61"/>
<accession>A0A6A6DJ61</accession>
<organism evidence="2 3">
    <name type="scientific">Zopfia rhizophila CBS 207.26</name>
    <dbReference type="NCBI Taxonomy" id="1314779"/>
    <lineage>
        <taxon>Eukaryota</taxon>
        <taxon>Fungi</taxon>
        <taxon>Dikarya</taxon>
        <taxon>Ascomycota</taxon>
        <taxon>Pezizomycotina</taxon>
        <taxon>Dothideomycetes</taxon>
        <taxon>Dothideomycetes incertae sedis</taxon>
        <taxon>Zopfiaceae</taxon>
        <taxon>Zopfia</taxon>
    </lineage>
</organism>